<keyword evidence="3" id="KW-1185">Reference proteome</keyword>
<accession>A0ABN9PVB7</accession>
<evidence type="ECO:0000313" key="3">
    <source>
        <dbReference type="Proteomes" id="UP001189429"/>
    </source>
</evidence>
<comment type="caution">
    <text evidence="2">The sequence shown here is derived from an EMBL/GenBank/DDBJ whole genome shotgun (WGS) entry which is preliminary data.</text>
</comment>
<feature type="compositionally biased region" description="Basic and acidic residues" evidence="1">
    <location>
        <begin position="270"/>
        <end position="280"/>
    </location>
</feature>
<proteinExistence type="predicted"/>
<reference evidence="2" key="1">
    <citation type="submission" date="2023-10" db="EMBL/GenBank/DDBJ databases">
        <authorList>
            <person name="Chen Y."/>
            <person name="Shah S."/>
            <person name="Dougan E. K."/>
            <person name="Thang M."/>
            <person name="Chan C."/>
        </authorList>
    </citation>
    <scope>NUCLEOTIDE SEQUENCE [LARGE SCALE GENOMIC DNA]</scope>
</reference>
<dbReference type="Proteomes" id="UP001189429">
    <property type="component" value="Unassembled WGS sequence"/>
</dbReference>
<feature type="compositionally biased region" description="Gly residues" evidence="1">
    <location>
        <begin position="253"/>
        <end position="265"/>
    </location>
</feature>
<feature type="compositionally biased region" description="Basic and acidic residues" evidence="1">
    <location>
        <begin position="111"/>
        <end position="123"/>
    </location>
</feature>
<feature type="compositionally biased region" description="Basic residues" evidence="1">
    <location>
        <begin position="124"/>
        <end position="141"/>
    </location>
</feature>
<sequence>VAVPWLPPGTRGASLRCAWVACGEFSAVAVGGAAEHGWDHAARKFARPQRSCIWRASSSFRRCGVEGWAATCKLGLHCPLFFSAGGRWCRVAARSRCAPQWRPAPRSGRRPASEERPVPDGRCRGGRGRCRGRLAPRRRRSPAGPPARAAEGRRPSGPGRHAGLRGPGRGAVGGEAGQGKAPRRGVDGEAARVRGVRQVAALGLRWGACRAGQGRGPAIAQRGDGRGVVELHRAAAGALRRLQLQQLPRRFSGGPGLPTLPGGGPARAPHPREVADAHPG</sequence>
<feature type="region of interest" description="Disordered" evidence="1">
    <location>
        <begin position="100"/>
        <end position="189"/>
    </location>
</feature>
<gene>
    <name evidence="2" type="ORF">PCOR1329_LOCUS6351</name>
</gene>
<name>A0ABN9PVB7_9DINO</name>
<evidence type="ECO:0000256" key="1">
    <source>
        <dbReference type="SAM" id="MobiDB-lite"/>
    </source>
</evidence>
<evidence type="ECO:0000313" key="2">
    <source>
        <dbReference type="EMBL" id="CAK0797199.1"/>
    </source>
</evidence>
<feature type="non-terminal residue" evidence="2">
    <location>
        <position position="1"/>
    </location>
</feature>
<protein>
    <submittedName>
        <fullName evidence="2">Uncharacterized protein</fullName>
    </submittedName>
</protein>
<dbReference type="EMBL" id="CAUYUJ010001701">
    <property type="protein sequence ID" value="CAK0797199.1"/>
    <property type="molecule type" value="Genomic_DNA"/>
</dbReference>
<organism evidence="2 3">
    <name type="scientific">Prorocentrum cordatum</name>
    <dbReference type="NCBI Taxonomy" id="2364126"/>
    <lineage>
        <taxon>Eukaryota</taxon>
        <taxon>Sar</taxon>
        <taxon>Alveolata</taxon>
        <taxon>Dinophyceae</taxon>
        <taxon>Prorocentrales</taxon>
        <taxon>Prorocentraceae</taxon>
        <taxon>Prorocentrum</taxon>
    </lineage>
</organism>
<feature type="non-terminal residue" evidence="2">
    <location>
        <position position="280"/>
    </location>
</feature>
<feature type="region of interest" description="Disordered" evidence="1">
    <location>
        <begin position="249"/>
        <end position="280"/>
    </location>
</feature>
<feature type="compositionally biased region" description="Gly residues" evidence="1">
    <location>
        <begin position="165"/>
        <end position="177"/>
    </location>
</feature>